<keyword evidence="1" id="KW-0472">Membrane</keyword>
<keyword evidence="1" id="KW-1133">Transmembrane helix</keyword>
<dbReference type="NCBIfam" id="TIGR02281">
    <property type="entry name" value="clan_AA_DTGA"/>
    <property type="match status" value="1"/>
</dbReference>
<dbReference type="GO" id="GO:0004190">
    <property type="term" value="F:aspartic-type endopeptidase activity"/>
    <property type="evidence" value="ECO:0007669"/>
    <property type="project" value="InterPro"/>
</dbReference>
<keyword evidence="2" id="KW-0645">Protease</keyword>
<name>A0A1H2XMD8_9RHOB</name>
<evidence type="ECO:0000313" key="3">
    <source>
        <dbReference type="Proteomes" id="UP000199441"/>
    </source>
</evidence>
<dbReference type="STRING" id="670155.SAMN04488001_2044"/>
<evidence type="ECO:0000313" key="2">
    <source>
        <dbReference type="EMBL" id="SDW94005.1"/>
    </source>
</evidence>
<evidence type="ECO:0000256" key="1">
    <source>
        <dbReference type="SAM" id="Phobius"/>
    </source>
</evidence>
<dbReference type="AlphaFoldDB" id="A0A1H2XMD8"/>
<keyword evidence="2" id="KW-0378">Hydrolase</keyword>
<dbReference type="InterPro" id="IPR011969">
    <property type="entry name" value="Clan_AA_Asp_peptidase_C"/>
</dbReference>
<dbReference type="Pfam" id="PF13975">
    <property type="entry name" value="gag-asp_proteas"/>
    <property type="match status" value="1"/>
</dbReference>
<dbReference type="Gene3D" id="2.40.70.10">
    <property type="entry name" value="Acid Proteases"/>
    <property type="match status" value="1"/>
</dbReference>
<accession>A0A1H2XMD8</accession>
<feature type="transmembrane region" description="Helical" evidence="1">
    <location>
        <begin position="38"/>
        <end position="55"/>
    </location>
</feature>
<keyword evidence="1" id="KW-0812">Transmembrane</keyword>
<dbReference type="CDD" id="cd05483">
    <property type="entry name" value="retropepsin_like_bacteria"/>
    <property type="match status" value="1"/>
</dbReference>
<dbReference type="SUPFAM" id="SSF50630">
    <property type="entry name" value="Acid proteases"/>
    <property type="match status" value="1"/>
</dbReference>
<dbReference type="PROSITE" id="PS00141">
    <property type="entry name" value="ASP_PROTEASE"/>
    <property type="match status" value="1"/>
</dbReference>
<sequence length="192" mass="21066">MDTEDTGRLIYLVLLGSVIAGYFLISNRARMGEVARQAALWGFIFVGVIVAYGLWSDVSKTVLPRQSAFENGRIEVPVRTDGHFHLTLHVGDVPVEFIVDTGASSVVLTQRDAERVGIDTDALIFGGRASTANGEVRTARVTLENVRLGELDEGRLRAFVNEGDLDSSLLGMSYLRRFGRVEITPDALVLER</sequence>
<dbReference type="InterPro" id="IPR001969">
    <property type="entry name" value="Aspartic_peptidase_AS"/>
</dbReference>
<dbReference type="OrthoDB" id="7595324at2"/>
<dbReference type="InterPro" id="IPR021109">
    <property type="entry name" value="Peptidase_aspartic_dom_sf"/>
</dbReference>
<proteinExistence type="predicted"/>
<protein>
    <submittedName>
        <fullName evidence="2">Aspartyl protease family protein</fullName>
    </submittedName>
</protein>
<keyword evidence="3" id="KW-1185">Reference proteome</keyword>
<dbReference type="Proteomes" id="UP000199441">
    <property type="component" value="Unassembled WGS sequence"/>
</dbReference>
<reference evidence="3" key="1">
    <citation type="submission" date="2016-10" db="EMBL/GenBank/DDBJ databases">
        <authorList>
            <person name="Varghese N."/>
            <person name="Submissions S."/>
        </authorList>
    </citation>
    <scope>NUCLEOTIDE SEQUENCE [LARGE SCALE GENOMIC DNA]</scope>
    <source>
        <strain evidence="3">DSM 26922</strain>
    </source>
</reference>
<feature type="transmembrane region" description="Helical" evidence="1">
    <location>
        <begin position="6"/>
        <end position="26"/>
    </location>
</feature>
<dbReference type="InterPro" id="IPR034122">
    <property type="entry name" value="Retropepsin-like_bacterial"/>
</dbReference>
<dbReference type="GO" id="GO:0006508">
    <property type="term" value="P:proteolysis"/>
    <property type="evidence" value="ECO:0007669"/>
    <property type="project" value="UniProtKB-KW"/>
</dbReference>
<dbReference type="RefSeq" id="WP_089946825.1">
    <property type="nucleotide sequence ID" value="NZ_FNOI01000003.1"/>
</dbReference>
<dbReference type="EMBL" id="FNOI01000003">
    <property type="protein sequence ID" value="SDW94005.1"/>
    <property type="molecule type" value="Genomic_DNA"/>
</dbReference>
<gene>
    <name evidence="2" type="ORF">SAMN04488001_2044</name>
</gene>
<organism evidence="2 3">
    <name type="scientific">Litoreibacter albidus</name>
    <dbReference type="NCBI Taxonomy" id="670155"/>
    <lineage>
        <taxon>Bacteria</taxon>
        <taxon>Pseudomonadati</taxon>
        <taxon>Pseudomonadota</taxon>
        <taxon>Alphaproteobacteria</taxon>
        <taxon>Rhodobacterales</taxon>
        <taxon>Roseobacteraceae</taxon>
        <taxon>Litoreibacter</taxon>
    </lineage>
</organism>